<protein>
    <submittedName>
        <fullName evidence="2">Uncharacterized protein</fullName>
    </submittedName>
</protein>
<reference evidence="2" key="1">
    <citation type="submission" date="2015-07" db="EMBL/GenBank/DDBJ databases">
        <title>MeaNS - Measles Nucleotide Surveillance Program.</title>
        <authorList>
            <person name="Tran T."/>
            <person name="Druce J."/>
        </authorList>
    </citation>
    <scope>NUCLEOTIDE SEQUENCE</scope>
    <source>
        <strain evidence="2">UCB-OBI-ISO-001</strain>
        <tissue evidence="2">Gonad</tissue>
    </source>
</reference>
<dbReference type="EMBL" id="KQ418042">
    <property type="protein sequence ID" value="KOF89086.1"/>
    <property type="molecule type" value="Genomic_DNA"/>
</dbReference>
<evidence type="ECO:0000313" key="2">
    <source>
        <dbReference type="EMBL" id="KOF89086.1"/>
    </source>
</evidence>
<keyword evidence="1" id="KW-1133">Transmembrane helix</keyword>
<feature type="transmembrane region" description="Helical" evidence="1">
    <location>
        <begin position="9"/>
        <end position="30"/>
    </location>
</feature>
<dbReference type="AlphaFoldDB" id="A0A0L8HIM9"/>
<organism evidence="2">
    <name type="scientific">Octopus bimaculoides</name>
    <name type="common">California two-spotted octopus</name>
    <dbReference type="NCBI Taxonomy" id="37653"/>
    <lineage>
        <taxon>Eukaryota</taxon>
        <taxon>Metazoa</taxon>
        <taxon>Spiralia</taxon>
        <taxon>Lophotrochozoa</taxon>
        <taxon>Mollusca</taxon>
        <taxon>Cephalopoda</taxon>
        <taxon>Coleoidea</taxon>
        <taxon>Octopodiformes</taxon>
        <taxon>Octopoda</taxon>
        <taxon>Incirrata</taxon>
        <taxon>Octopodidae</taxon>
        <taxon>Octopus</taxon>
    </lineage>
</organism>
<name>A0A0L8HIM9_OCTBM</name>
<evidence type="ECO:0000256" key="1">
    <source>
        <dbReference type="SAM" id="Phobius"/>
    </source>
</evidence>
<keyword evidence="1" id="KW-0812">Transmembrane</keyword>
<gene>
    <name evidence="2" type="ORF">OCBIM_22013643mg</name>
</gene>
<sequence>MRVKHCQKLVFTVSVYFIYLADLEVDIFYLPHFKKFRLNYCIIKCVKEKVFLVFHQ</sequence>
<proteinExistence type="predicted"/>
<accession>A0A0L8HIM9</accession>
<keyword evidence="1" id="KW-0472">Membrane</keyword>